<dbReference type="Pfam" id="PF01734">
    <property type="entry name" value="Patatin"/>
    <property type="match status" value="1"/>
</dbReference>
<dbReference type="GO" id="GO:0016042">
    <property type="term" value="P:lipid catabolic process"/>
    <property type="evidence" value="ECO:0007669"/>
    <property type="project" value="UniProtKB-UniRule"/>
</dbReference>
<proteinExistence type="predicted"/>
<feature type="transmembrane region" description="Helical" evidence="5">
    <location>
        <begin position="1122"/>
        <end position="1147"/>
    </location>
</feature>
<keyword evidence="2" id="KW-0442">Lipid degradation</keyword>
<feature type="transmembrane region" description="Helical" evidence="5">
    <location>
        <begin position="1075"/>
        <end position="1096"/>
    </location>
</feature>
<gene>
    <name evidence="7" type="ORF">AB5J50_02730</name>
</gene>
<dbReference type="Pfam" id="PF11856">
    <property type="entry name" value="DUF3376"/>
    <property type="match status" value="1"/>
</dbReference>
<keyword evidence="1 2" id="KW-0443">Lipid metabolism</keyword>
<evidence type="ECO:0000256" key="2">
    <source>
        <dbReference type="PROSITE-ProRule" id="PRU01161"/>
    </source>
</evidence>
<feature type="short sequence motif" description="DGA/G" evidence="2">
    <location>
        <begin position="280"/>
        <end position="282"/>
    </location>
</feature>
<feature type="active site" description="Nucleophile" evidence="2">
    <location>
        <position position="93"/>
    </location>
</feature>
<dbReference type="Gene3D" id="3.40.1090.10">
    <property type="entry name" value="Cytosolic phospholipase A2 catalytic domain"/>
    <property type="match status" value="1"/>
</dbReference>
<name>A0AB39RV30_9ACTN</name>
<sequence length="1200" mass="129555">MGNTTRLGPTTQELRIATAMTGGVSLAIWMGGVARELNLLQQAAWWRNALQEDDPLPEPDDTAGGDERAKALYLRLLELLDTTVSIDVLSGTSAGGINAALLGLARARSWDLGPLRDFWLKSGAFETLLRDPAQKQPPSLLQGDGVLFRELLNGIEGLGLASQSGRPSPGTVADDVTNGTQVFITTTLLTGETGRFTDSYGTQVQDEDHRGLFVFDERVLGEKSGEQAVALAARSSASYPAAFEPSFLPYDTPVDGTRDVPERPVMRKYTNITRSHWAADGGLLANRPIRPLLRAIFDRPAERQVRRVLLYVVPSAGAAPDPRATPPQESFNEPWTLGEALMKDLGAALSQSISAELSELRDHNDRMDALRDTRRRMAELGARGRMAARALAECRERHGEDEVADAAVGRLVTLQMCEDFRIREGTWLARPVNTALMRALTTRPAKALAQAWLAAMAPGGGAEEVCRDAAVNAVTAQWNFPEPGDRGDVLYGRLADFGVAPFDGAKATVLAMLREAFVCCPEQRTELAKVVRRVHRAFVPDRRPDVEELVERAMNEGQARGSALGDVAGDAVRAYWDQRGRPAPPPQDGGGEDLSLKGAWSRLAAAVIRLRELVPQQSIEQAAVAPPVATTAQGRRRRAAAELGTYFGFLPDGRDGVALSLFELHVATRSVLSVGTEVEQPVELVQVSADTRCALAPRRPTAAKKLTGLQLHHFGAFYKSSWRANDWTWGRLDGAGWLVHLLLDPRRVLTVVPDAEAGKSRAEAFYERLCILFADGEDPDQPVDEAPDGTVTRLTKKAICGELRFLDHPDERLPSSLPLTSMWIAQSWQRCVAEVELPVIAREMLSTPATRTHPWATQVLDVAGSPERARAAAQTAVAAVMSGEWTAQQRELIEWEQRAAEQRKPGNAQQRSAGQRNPGESPQRTAQPQKPGASERQTYDPVTRADPAALAALLASCPVPDETFAGELGQPLLTRTISKAVAVATAGVCEVRRMPAPLKPFLASTRTITLAGYRASALTRGRSRTLILTGAAALTIGVLSMIQHVTWLGLTGTVLALLGSYLLVLGTWAHWRKALVAAGALTVVVAVFFTGCPVGRRVLFGTGGNDTGVAGRDVVPWLRTPWWHPIVALVGIALLALLFSGMFAAAWRGIRRRVDRRTGAPTTAGPTSQSGSESGAEVATGQTKEPTGHTEPHSGRGSPR</sequence>
<feature type="compositionally biased region" description="Polar residues" evidence="4">
    <location>
        <begin position="907"/>
        <end position="928"/>
    </location>
</feature>
<dbReference type="InterPro" id="IPR024282">
    <property type="entry name" value="DUF3376"/>
</dbReference>
<dbReference type="InterPro" id="IPR002641">
    <property type="entry name" value="PNPLA_dom"/>
</dbReference>
<evidence type="ECO:0000313" key="7">
    <source>
        <dbReference type="EMBL" id="XDQ59775.1"/>
    </source>
</evidence>
<feature type="domain" description="PNPLA" evidence="6">
    <location>
        <begin position="18"/>
        <end position="293"/>
    </location>
</feature>
<dbReference type="InterPro" id="IPR019894">
    <property type="entry name" value="Patatin-related_protein"/>
</dbReference>
<dbReference type="PROSITE" id="PS51635">
    <property type="entry name" value="PNPLA"/>
    <property type="match status" value="1"/>
</dbReference>
<feature type="region of interest" description="Disordered" evidence="4">
    <location>
        <begin position="1157"/>
        <end position="1200"/>
    </location>
</feature>
<keyword evidence="2" id="KW-0378">Hydrolase</keyword>
<feature type="short sequence motif" description="GXSXG" evidence="2">
    <location>
        <begin position="91"/>
        <end position="95"/>
    </location>
</feature>
<feature type="active site" description="Proton acceptor" evidence="2">
    <location>
        <position position="280"/>
    </location>
</feature>
<keyword evidence="5" id="KW-0812">Transmembrane</keyword>
<keyword evidence="5" id="KW-0472">Membrane</keyword>
<dbReference type="GO" id="GO:0016787">
    <property type="term" value="F:hydrolase activity"/>
    <property type="evidence" value="ECO:0007669"/>
    <property type="project" value="UniProtKB-UniRule"/>
</dbReference>
<dbReference type="EMBL" id="CP163440">
    <property type="protein sequence ID" value="XDQ59775.1"/>
    <property type="molecule type" value="Genomic_DNA"/>
</dbReference>
<dbReference type="InterPro" id="IPR016035">
    <property type="entry name" value="Acyl_Trfase/lysoPLipase"/>
</dbReference>
<protein>
    <submittedName>
        <fullName evidence="7">Patatin-like protein</fullName>
    </submittedName>
</protein>
<evidence type="ECO:0000259" key="6">
    <source>
        <dbReference type="PROSITE" id="PS51635"/>
    </source>
</evidence>
<keyword evidence="3" id="KW-0175">Coiled coil</keyword>
<feature type="region of interest" description="Disordered" evidence="4">
    <location>
        <begin position="898"/>
        <end position="940"/>
    </location>
</feature>
<evidence type="ECO:0000256" key="5">
    <source>
        <dbReference type="SAM" id="Phobius"/>
    </source>
</evidence>
<evidence type="ECO:0000256" key="1">
    <source>
        <dbReference type="ARBA" id="ARBA00023098"/>
    </source>
</evidence>
<feature type="compositionally biased region" description="Polar residues" evidence="4">
    <location>
        <begin position="1160"/>
        <end position="1173"/>
    </location>
</feature>
<evidence type="ECO:0000256" key="3">
    <source>
        <dbReference type="SAM" id="Coils"/>
    </source>
</evidence>
<feature type="transmembrane region" description="Helical" evidence="5">
    <location>
        <begin position="1048"/>
        <end position="1068"/>
    </location>
</feature>
<dbReference type="AlphaFoldDB" id="A0AB39RV30"/>
<dbReference type="RefSeq" id="WP_369254536.1">
    <property type="nucleotide sequence ID" value="NZ_CP163440.1"/>
</dbReference>
<dbReference type="NCBIfam" id="TIGR03607">
    <property type="entry name" value="patatin-like protein"/>
    <property type="match status" value="1"/>
</dbReference>
<dbReference type="SUPFAM" id="SSF52151">
    <property type="entry name" value="FabD/lysophospholipase-like"/>
    <property type="match status" value="1"/>
</dbReference>
<comment type="caution">
    <text evidence="2">Lacks conserved residue(s) required for the propagation of feature annotation.</text>
</comment>
<keyword evidence="5" id="KW-1133">Transmembrane helix</keyword>
<accession>A0AB39RV30</accession>
<feature type="coiled-coil region" evidence="3">
    <location>
        <begin position="353"/>
        <end position="380"/>
    </location>
</feature>
<evidence type="ECO:0000256" key="4">
    <source>
        <dbReference type="SAM" id="MobiDB-lite"/>
    </source>
</evidence>
<reference evidence="7" key="1">
    <citation type="submission" date="2024-07" db="EMBL/GenBank/DDBJ databases">
        <authorList>
            <person name="Yu S.T."/>
        </authorList>
    </citation>
    <scope>NUCLEOTIDE SEQUENCE</scope>
    <source>
        <strain evidence="7">R35</strain>
    </source>
</reference>
<organism evidence="7">
    <name type="scientific">Streptomyces sp. R35</name>
    <dbReference type="NCBI Taxonomy" id="3238630"/>
    <lineage>
        <taxon>Bacteria</taxon>
        <taxon>Bacillati</taxon>
        <taxon>Actinomycetota</taxon>
        <taxon>Actinomycetes</taxon>
        <taxon>Kitasatosporales</taxon>
        <taxon>Streptomycetaceae</taxon>
        <taxon>Streptomyces</taxon>
    </lineage>
</organism>